<name>A0A1H3ZWE4_XYLRU</name>
<protein>
    <submittedName>
        <fullName evidence="1">Uncharacterized protein</fullName>
    </submittedName>
</protein>
<dbReference type="Proteomes" id="UP000182257">
    <property type="component" value="Unassembled WGS sequence"/>
</dbReference>
<accession>A0A1H3ZWE4</accession>
<evidence type="ECO:0000313" key="1">
    <source>
        <dbReference type="EMBL" id="SEA28027.1"/>
    </source>
</evidence>
<organism evidence="1 2">
    <name type="scientific">Xylanibacter ruminicola</name>
    <name type="common">Prevotella ruminicola</name>
    <dbReference type="NCBI Taxonomy" id="839"/>
    <lineage>
        <taxon>Bacteria</taxon>
        <taxon>Pseudomonadati</taxon>
        <taxon>Bacteroidota</taxon>
        <taxon>Bacteroidia</taxon>
        <taxon>Bacteroidales</taxon>
        <taxon>Prevotellaceae</taxon>
        <taxon>Xylanibacter</taxon>
    </lineage>
</organism>
<dbReference type="OrthoDB" id="1075752at2"/>
<gene>
    <name evidence="1" type="ORF">SAMN05216462_0955</name>
</gene>
<reference evidence="1 2" key="1">
    <citation type="submission" date="2016-10" db="EMBL/GenBank/DDBJ databases">
        <authorList>
            <person name="de Groot N.N."/>
        </authorList>
    </citation>
    <scope>NUCLEOTIDE SEQUENCE [LARGE SCALE GENOMIC DNA]</scope>
    <source>
        <strain evidence="1 2">D31d</strain>
    </source>
</reference>
<dbReference type="EMBL" id="FNRF01000002">
    <property type="protein sequence ID" value="SEA28027.1"/>
    <property type="molecule type" value="Genomic_DNA"/>
</dbReference>
<proteinExistence type="predicted"/>
<dbReference type="RefSeq" id="WP_139208820.1">
    <property type="nucleotide sequence ID" value="NZ_CP071890.1"/>
</dbReference>
<dbReference type="AlphaFoldDB" id="A0A1H3ZWE4"/>
<sequence length="97" mass="10947">MEATVRILNQSGLNTREYTDKKTGEQKVINTVVLKLTDGTDTFLGEITGERAVNCPKFDPQRQYKVQCSMVVREWNSQQTGDAMQATTIYVDKIGLM</sequence>
<evidence type="ECO:0000313" key="2">
    <source>
        <dbReference type="Proteomes" id="UP000182257"/>
    </source>
</evidence>